<keyword evidence="1" id="KW-1133">Transmembrane helix</keyword>
<comment type="caution">
    <text evidence="2">The sequence shown here is derived from an EMBL/GenBank/DDBJ whole genome shotgun (WGS) entry which is preliminary data.</text>
</comment>
<evidence type="ECO:0000313" key="3">
    <source>
        <dbReference type="Proteomes" id="UP000295468"/>
    </source>
</evidence>
<proteinExistence type="predicted"/>
<keyword evidence="1" id="KW-0812">Transmembrane</keyword>
<accession>A0A4R6TS76</accession>
<dbReference type="EMBL" id="SNYI01000001">
    <property type="protein sequence ID" value="TDQ33013.1"/>
    <property type="molecule type" value="Genomic_DNA"/>
</dbReference>
<dbReference type="Proteomes" id="UP000295468">
    <property type="component" value="Unassembled WGS sequence"/>
</dbReference>
<protein>
    <submittedName>
        <fullName evidence="2">Uncharacterized protein</fullName>
    </submittedName>
</protein>
<reference evidence="2 3" key="1">
    <citation type="submission" date="2019-03" db="EMBL/GenBank/DDBJ databases">
        <title>Genomic Encyclopedia of Archaeal and Bacterial Type Strains, Phase II (KMG-II): from individual species to whole genera.</title>
        <authorList>
            <person name="Goeker M."/>
        </authorList>
    </citation>
    <scope>NUCLEOTIDE SEQUENCE [LARGE SCALE GENOMIC DNA]</scope>
    <source>
        <strain evidence="2 3">DSM 18435</strain>
    </source>
</reference>
<evidence type="ECO:0000313" key="2">
    <source>
        <dbReference type="EMBL" id="TDQ33013.1"/>
    </source>
</evidence>
<dbReference type="AlphaFoldDB" id="A0A4R6TS76"/>
<sequence length="112" mass="13163">MIPDRENLILFSRLYSSYAIFFYIYIMKRILGILFLLVSLFLLLAFIGQFSIFLSDLTNFLGISDSTGSYDTGYLLGRLFYWLIHLSAMTLFLIFGIRIIDRRKKKLQNPEI</sequence>
<keyword evidence="1" id="KW-0472">Membrane</keyword>
<evidence type="ECO:0000256" key="1">
    <source>
        <dbReference type="SAM" id="Phobius"/>
    </source>
</evidence>
<keyword evidence="3" id="KW-1185">Reference proteome</keyword>
<gene>
    <name evidence="2" type="ORF">CLV82_0851</name>
</gene>
<name>A0A4R6TS76_9FLAO</name>
<organism evidence="2 3">
    <name type="scientific">Zeaxanthinibacter enoshimensis</name>
    <dbReference type="NCBI Taxonomy" id="392009"/>
    <lineage>
        <taxon>Bacteria</taxon>
        <taxon>Pseudomonadati</taxon>
        <taxon>Bacteroidota</taxon>
        <taxon>Flavobacteriia</taxon>
        <taxon>Flavobacteriales</taxon>
        <taxon>Flavobacteriaceae</taxon>
        <taxon>Zeaxanthinibacter</taxon>
    </lineage>
</organism>
<feature type="transmembrane region" description="Helical" evidence="1">
    <location>
        <begin position="33"/>
        <end position="54"/>
    </location>
</feature>
<feature type="transmembrane region" description="Helical" evidence="1">
    <location>
        <begin position="6"/>
        <end position="26"/>
    </location>
</feature>
<feature type="transmembrane region" description="Helical" evidence="1">
    <location>
        <begin position="79"/>
        <end position="100"/>
    </location>
</feature>